<evidence type="ECO:0000259" key="10">
    <source>
        <dbReference type="Pfam" id="PF01467"/>
    </source>
</evidence>
<comment type="subunit">
    <text evidence="9">Homohexamer.</text>
</comment>
<feature type="binding site" evidence="9">
    <location>
        <position position="105"/>
    </location>
    <ligand>
        <name>substrate</name>
    </ligand>
</feature>
<keyword evidence="3 9" id="KW-0548">Nucleotidyltransferase</keyword>
<feature type="binding site" evidence="9">
    <location>
        <position position="59"/>
    </location>
    <ligand>
        <name>substrate</name>
    </ligand>
</feature>
<comment type="function">
    <text evidence="9">Reversibly transfers an adenylyl group from ATP to 4'-phosphopantetheine, yielding dephospho-CoA (dPCoA) and pyrophosphate.</text>
</comment>
<comment type="subcellular location">
    <subcellularLocation>
        <location evidence="9">Cytoplasm</location>
    </subcellularLocation>
</comment>
<dbReference type="GO" id="GO:0015937">
    <property type="term" value="P:coenzyme A biosynthetic process"/>
    <property type="evidence" value="ECO:0007669"/>
    <property type="project" value="UniProtKB-UniRule"/>
</dbReference>
<feature type="binding site" evidence="9">
    <location>
        <begin position="146"/>
        <end position="152"/>
    </location>
    <ligand>
        <name>ATP</name>
        <dbReference type="ChEBI" id="CHEBI:30616"/>
    </ligand>
</feature>
<evidence type="ECO:0000256" key="4">
    <source>
        <dbReference type="ARBA" id="ARBA00022741"/>
    </source>
</evidence>
<dbReference type="STRING" id="499555.BJL86_1909"/>
<dbReference type="PANTHER" id="PTHR21342">
    <property type="entry name" value="PHOSPHOPANTETHEINE ADENYLYLTRANSFERASE"/>
    <property type="match status" value="1"/>
</dbReference>
<evidence type="ECO:0000256" key="1">
    <source>
        <dbReference type="ARBA" id="ARBA00022490"/>
    </source>
</evidence>
<dbReference type="KEGG" id="dtm:BJL86_1909"/>
<dbReference type="Gene3D" id="3.40.50.620">
    <property type="entry name" value="HUPs"/>
    <property type="match status" value="1"/>
</dbReference>
<evidence type="ECO:0000256" key="9">
    <source>
        <dbReference type="HAMAP-Rule" id="MF_00151"/>
    </source>
</evidence>
<feature type="binding site" evidence="9">
    <location>
        <begin position="106"/>
        <end position="108"/>
    </location>
    <ligand>
        <name>ATP</name>
        <dbReference type="ChEBI" id="CHEBI:30616"/>
    </ligand>
</feature>
<dbReference type="CDD" id="cd02163">
    <property type="entry name" value="PPAT"/>
    <property type="match status" value="1"/>
</dbReference>
<name>A0A173LPY0_9ACTN</name>
<keyword evidence="7 9" id="KW-0173">Coenzyme A biosynthesis</keyword>
<keyword evidence="5 9" id="KW-0067">ATP-binding</keyword>
<evidence type="ECO:0000256" key="6">
    <source>
        <dbReference type="ARBA" id="ARBA00022842"/>
    </source>
</evidence>
<feature type="binding site" evidence="9">
    <location>
        <position position="27"/>
    </location>
    <ligand>
        <name>substrate</name>
    </ligand>
</feature>
<dbReference type="GO" id="GO:0004595">
    <property type="term" value="F:pantetheine-phosphate adenylyltransferase activity"/>
    <property type="evidence" value="ECO:0007669"/>
    <property type="project" value="UniProtKB-UniRule"/>
</dbReference>
<dbReference type="Pfam" id="PF01467">
    <property type="entry name" value="CTP_transf_like"/>
    <property type="match status" value="1"/>
</dbReference>
<dbReference type="PANTHER" id="PTHR21342:SF1">
    <property type="entry name" value="PHOSPHOPANTETHEINE ADENYLYLTRANSFERASE"/>
    <property type="match status" value="1"/>
</dbReference>
<keyword evidence="12" id="KW-1185">Reference proteome</keyword>
<keyword evidence="2 9" id="KW-0808">Transferase</keyword>
<evidence type="ECO:0000256" key="8">
    <source>
        <dbReference type="ARBA" id="ARBA00029346"/>
    </source>
</evidence>
<dbReference type="InterPro" id="IPR004821">
    <property type="entry name" value="Cyt_trans-like"/>
</dbReference>
<dbReference type="HAMAP" id="MF_00151">
    <property type="entry name" value="PPAT_bact"/>
    <property type="match status" value="1"/>
</dbReference>
<reference evidence="11 12" key="1">
    <citation type="submission" date="2016-06" db="EMBL/GenBank/DDBJ databases">
        <title>Complete genome sequence of a saline-alkali tolerant type strain Dietzia timorensis ID05-A0528T.</title>
        <authorList>
            <person name="Wu X."/>
        </authorList>
    </citation>
    <scope>NUCLEOTIDE SEQUENCE [LARGE SCALE GENOMIC DNA]</scope>
    <source>
        <strain evidence="11 12">ID05-A0528</strain>
    </source>
</reference>
<comment type="cofactor">
    <cofactor evidence="9">
        <name>Mg(2+)</name>
        <dbReference type="ChEBI" id="CHEBI:18420"/>
    </cofactor>
</comment>
<proteinExistence type="inferred from homology"/>
<comment type="catalytic activity">
    <reaction evidence="8 9">
        <text>(R)-4'-phosphopantetheine + ATP + H(+) = 3'-dephospho-CoA + diphosphate</text>
        <dbReference type="Rhea" id="RHEA:19801"/>
        <dbReference type="ChEBI" id="CHEBI:15378"/>
        <dbReference type="ChEBI" id="CHEBI:30616"/>
        <dbReference type="ChEBI" id="CHEBI:33019"/>
        <dbReference type="ChEBI" id="CHEBI:57328"/>
        <dbReference type="ChEBI" id="CHEBI:61723"/>
        <dbReference type="EC" id="2.7.7.3"/>
    </reaction>
</comment>
<organism evidence="11 12">
    <name type="scientific">Dietzia timorensis</name>
    <dbReference type="NCBI Taxonomy" id="499555"/>
    <lineage>
        <taxon>Bacteria</taxon>
        <taxon>Bacillati</taxon>
        <taxon>Actinomycetota</taxon>
        <taxon>Actinomycetes</taxon>
        <taxon>Mycobacteriales</taxon>
        <taxon>Dietziaceae</taxon>
        <taxon>Dietzia</taxon>
    </lineage>
</organism>
<feature type="binding site" evidence="9">
    <location>
        <position position="35"/>
    </location>
    <ligand>
        <name>ATP</name>
        <dbReference type="ChEBI" id="CHEBI:30616"/>
    </ligand>
</feature>
<evidence type="ECO:0000256" key="2">
    <source>
        <dbReference type="ARBA" id="ARBA00022679"/>
    </source>
</evidence>
<evidence type="ECO:0000313" key="12">
    <source>
        <dbReference type="Proteomes" id="UP000186104"/>
    </source>
</evidence>
<protein>
    <recommendedName>
        <fullName evidence="9">Phosphopantetheine adenylyltransferase</fullName>
        <ecNumber evidence="9">2.7.7.3</ecNumber>
    </recommendedName>
    <alternativeName>
        <fullName evidence="9">Dephospho-CoA pyrophosphorylase</fullName>
    </alternativeName>
    <alternativeName>
        <fullName evidence="9">Pantetheine-phosphate adenylyltransferase</fullName>
        <shortName evidence="9">PPAT</shortName>
    </alternativeName>
</protein>
<evidence type="ECO:0000256" key="7">
    <source>
        <dbReference type="ARBA" id="ARBA00022993"/>
    </source>
</evidence>
<dbReference type="InterPro" id="IPR001980">
    <property type="entry name" value="PPAT"/>
</dbReference>
<feature type="binding site" evidence="9">
    <location>
        <position position="91"/>
    </location>
    <ligand>
        <name>substrate</name>
    </ligand>
</feature>
<feature type="binding site" evidence="9">
    <location>
        <position position="116"/>
    </location>
    <ligand>
        <name>ATP</name>
        <dbReference type="ChEBI" id="CHEBI:30616"/>
    </ligand>
</feature>
<dbReference type="EC" id="2.7.7.3" evidence="9"/>
<sequence length="181" mass="19358">MAKRASTSEPEKIASLGIMTIAVCPGSFDPVTLGHVDVFERAARLFDEVIACVVYNPNKQGTFDVAQRRELISESVAHLDNVRVDDFTGLLVDYCREQGAKAVVKGLRGATDYSYEEPMAHMNWEITGAGSEHSVDTLFLSGQPGLSFVSSSLVREVAKLGGEVGHLVPPAVASAMAAKFG</sequence>
<dbReference type="AlphaFoldDB" id="A0A173LPY0"/>
<dbReference type="GO" id="GO:0005737">
    <property type="term" value="C:cytoplasm"/>
    <property type="evidence" value="ECO:0007669"/>
    <property type="project" value="UniProtKB-SubCell"/>
</dbReference>
<dbReference type="NCBIfam" id="TIGR01510">
    <property type="entry name" value="coaD_prev_kdtB"/>
    <property type="match status" value="1"/>
</dbReference>
<comment type="pathway">
    <text evidence="9">Cofactor biosynthesis; coenzyme A biosynthesis; CoA from (R)-pantothenate: step 4/5.</text>
</comment>
<dbReference type="GO" id="GO:0005524">
    <property type="term" value="F:ATP binding"/>
    <property type="evidence" value="ECO:0007669"/>
    <property type="project" value="UniProtKB-KW"/>
</dbReference>
<feature type="domain" description="Cytidyltransferase-like" evidence="10">
    <location>
        <begin position="23"/>
        <end position="156"/>
    </location>
</feature>
<evidence type="ECO:0000256" key="5">
    <source>
        <dbReference type="ARBA" id="ARBA00022840"/>
    </source>
</evidence>
<keyword evidence="4 9" id="KW-0547">Nucleotide-binding</keyword>
<feature type="binding site" evidence="9">
    <location>
        <begin position="27"/>
        <end position="28"/>
    </location>
    <ligand>
        <name>ATP</name>
        <dbReference type="ChEBI" id="CHEBI:30616"/>
    </ligand>
</feature>
<dbReference type="EMBL" id="CP015961">
    <property type="protein sequence ID" value="ANI92680.1"/>
    <property type="molecule type" value="Genomic_DNA"/>
</dbReference>
<evidence type="ECO:0000313" key="11">
    <source>
        <dbReference type="EMBL" id="ANI92680.1"/>
    </source>
</evidence>
<dbReference type="PRINTS" id="PR01020">
    <property type="entry name" value="LPSBIOSNTHSS"/>
</dbReference>
<dbReference type="Proteomes" id="UP000186104">
    <property type="component" value="Chromosome"/>
</dbReference>
<keyword evidence="6 9" id="KW-0460">Magnesium</keyword>
<dbReference type="UniPathway" id="UPA00241">
    <property type="reaction ID" value="UER00355"/>
</dbReference>
<feature type="site" description="Transition state stabilizer" evidence="9">
    <location>
        <position position="35"/>
    </location>
</feature>
<accession>A0A173LPY0</accession>
<dbReference type="SUPFAM" id="SSF52374">
    <property type="entry name" value="Nucleotidylyl transferase"/>
    <property type="match status" value="1"/>
</dbReference>
<dbReference type="InterPro" id="IPR014729">
    <property type="entry name" value="Rossmann-like_a/b/a_fold"/>
</dbReference>
<keyword evidence="1 9" id="KW-0963">Cytoplasm</keyword>
<gene>
    <name evidence="9" type="primary">coaD</name>
    <name evidence="11" type="ORF">BJL86_1909</name>
</gene>
<dbReference type="NCBIfam" id="TIGR00125">
    <property type="entry name" value="cyt_tran_rel"/>
    <property type="match status" value="1"/>
</dbReference>
<evidence type="ECO:0000256" key="3">
    <source>
        <dbReference type="ARBA" id="ARBA00022695"/>
    </source>
</evidence>
<comment type="similarity">
    <text evidence="9">Belongs to the bacterial CoaD family.</text>
</comment>